<reference evidence="2" key="2">
    <citation type="submission" date="2022-06" db="UniProtKB">
        <authorList>
            <consortium name="EnsemblMetazoa"/>
        </authorList>
    </citation>
    <scope>IDENTIFICATION</scope>
    <source>
        <strain evidence="2">PS312</strain>
    </source>
</reference>
<dbReference type="EnsemblMetazoa" id="PPA45814.1">
    <property type="protein sequence ID" value="PPA45814.1"/>
    <property type="gene ID" value="WBGene00284183"/>
</dbReference>
<evidence type="ECO:0000313" key="2">
    <source>
        <dbReference type="EnsemblMetazoa" id="PPA45814.1"/>
    </source>
</evidence>
<evidence type="ECO:0000256" key="1">
    <source>
        <dbReference type="SAM" id="MobiDB-lite"/>
    </source>
</evidence>
<protein>
    <submittedName>
        <fullName evidence="2">Uncharacterized protein</fullName>
    </submittedName>
</protein>
<dbReference type="AlphaFoldDB" id="A0A2A6CNS6"/>
<sequence length="77" mass="8448">MEWKRSARSMPTTMPAVPLDSTPTAAESTHDRSSHNCSRSNLKSKMSLTYECTVSPSFHEGVSYALCLCPSISEGKH</sequence>
<accession>A0A8R1Z4E8</accession>
<name>A0A2A6CNS6_PRIPA</name>
<dbReference type="Proteomes" id="UP000005239">
    <property type="component" value="Unassembled WGS sequence"/>
</dbReference>
<gene>
    <name evidence="2" type="primary">WBGene00284183</name>
</gene>
<proteinExistence type="predicted"/>
<accession>A0A2A6CNS6</accession>
<feature type="region of interest" description="Disordered" evidence="1">
    <location>
        <begin position="1"/>
        <end position="40"/>
    </location>
</feature>
<organism evidence="2 3">
    <name type="scientific">Pristionchus pacificus</name>
    <name type="common">Parasitic nematode worm</name>
    <dbReference type="NCBI Taxonomy" id="54126"/>
    <lineage>
        <taxon>Eukaryota</taxon>
        <taxon>Metazoa</taxon>
        <taxon>Ecdysozoa</taxon>
        <taxon>Nematoda</taxon>
        <taxon>Chromadorea</taxon>
        <taxon>Rhabditida</taxon>
        <taxon>Rhabditina</taxon>
        <taxon>Diplogasteromorpha</taxon>
        <taxon>Diplogasteroidea</taxon>
        <taxon>Neodiplogasteridae</taxon>
        <taxon>Pristionchus</taxon>
    </lineage>
</organism>
<reference evidence="3" key="1">
    <citation type="journal article" date="2008" name="Nat. Genet.">
        <title>The Pristionchus pacificus genome provides a unique perspective on nematode lifestyle and parasitism.</title>
        <authorList>
            <person name="Dieterich C."/>
            <person name="Clifton S.W."/>
            <person name="Schuster L.N."/>
            <person name="Chinwalla A."/>
            <person name="Delehaunty K."/>
            <person name="Dinkelacker I."/>
            <person name="Fulton L."/>
            <person name="Fulton R."/>
            <person name="Godfrey J."/>
            <person name="Minx P."/>
            <person name="Mitreva M."/>
            <person name="Roeseler W."/>
            <person name="Tian H."/>
            <person name="Witte H."/>
            <person name="Yang S.P."/>
            <person name="Wilson R.K."/>
            <person name="Sommer R.J."/>
        </authorList>
    </citation>
    <scope>NUCLEOTIDE SEQUENCE [LARGE SCALE GENOMIC DNA]</scope>
    <source>
        <strain evidence="3">PS312</strain>
    </source>
</reference>
<keyword evidence="3" id="KW-1185">Reference proteome</keyword>
<evidence type="ECO:0000313" key="3">
    <source>
        <dbReference type="Proteomes" id="UP000005239"/>
    </source>
</evidence>